<feature type="compositionally biased region" description="Low complexity" evidence="1">
    <location>
        <begin position="142"/>
        <end position="153"/>
    </location>
</feature>
<keyword evidence="4" id="KW-1185">Reference proteome</keyword>
<dbReference type="RefSeq" id="XP_060293736.1">
    <property type="nucleotide sequence ID" value="XM_060442176.1"/>
</dbReference>
<dbReference type="EMBL" id="JAUIRO010000005">
    <property type="protein sequence ID" value="KAK0712413.1"/>
    <property type="molecule type" value="Genomic_DNA"/>
</dbReference>
<sequence>MQPPGARERVLLLVLQLLLLLIKQAWKQASKQATQHYIECACCRFEQRQRTPTELPRAATGRPQKYLTYIPRPCQAASQLASQTSGAAMHNGIVAYIPSTYPVSRQTANWARLPRTRGRPDVDDLAPGVPTITTPCCCPSAPGAASSSKGSATRNVFPDPS</sequence>
<evidence type="ECO:0008006" key="5">
    <source>
        <dbReference type="Google" id="ProtNLM"/>
    </source>
</evidence>
<protein>
    <recommendedName>
        <fullName evidence="5">Secreted protein</fullName>
    </recommendedName>
</protein>
<comment type="caution">
    <text evidence="3">The sequence shown here is derived from an EMBL/GenBank/DDBJ whole genome shotgun (WGS) entry which is preliminary data.</text>
</comment>
<reference evidence="3" key="1">
    <citation type="submission" date="2023-06" db="EMBL/GenBank/DDBJ databases">
        <title>Genome-scale phylogeny and comparative genomics of the fungal order Sordariales.</title>
        <authorList>
            <consortium name="Lawrence Berkeley National Laboratory"/>
            <person name="Hensen N."/>
            <person name="Bonometti L."/>
            <person name="Westerberg I."/>
            <person name="Brannstrom I.O."/>
            <person name="Guillou S."/>
            <person name="Cros-Aarteil S."/>
            <person name="Calhoun S."/>
            <person name="Haridas S."/>
            <person name="Kuo A."/>
            <person name="Mondo S."/>
            <person name="Pangilinan J."/>
            <person name="Riley R."/>
            <person name="LaButti K."/>
            <person name="Andreopoulos B."/>
            <person name="Lipzen A."/>
            <person name="Chen C."/>
            <person name="Yanf M."/>
            <person name="Daum C."/>
            <person name="Ng V."/>
            <person name="Clum A."/>
            <person name="Steindorff A."/>
            <person name="Ohm R."/>
            <person name="Martin F."/>
            <person name="Silar P."/>
            <person name="Natvig D."/>
            <person name="Lalanne C."/>
            <person name="Gautier V."/>
            <person name="Ament-velasquez S.L."/>
            <person name="Kruys A."/>
            <person name="Hutchinson M.I."/>
            <person name="Powell A.J."/>
            <person name="Barry K."/>
            <person name="Miller A.N."/>
            <person name="Grigoriev I.V."/>
            <person name="Debuchy R."/>
            <person name="Gladieux P."/>
            <person name="Thoren M.H."/>
            <person name="Johannesson H."/>
        </authorList>
    </citation>
    <scope>NUCLEOTIDE SEQUENCE</scope>
    <source>
        <strain evidence="3">SMH2392-1A</strain>
    </source>
</reference>
<feature type="region of interest" description="Disordered" evidence="1">
    <location>
        <begin position="142"/>
        <end position="161"/>
    </location>
</feature>
<organism evidence="3 4">
    <name type="scientific">Lasiosphaeria miniovina</name>
    <dbReference type="NCBI Taxonomy" id="1954250"/>
    <lineage>
        <taxon>Eukaryota</taxon>
        <taxon>Fungi</taxon>
        <taxon>Dikarya</taxon>
        <taxon>Ascomycota</taxon>
        <taxon>Pezizomycotina</taxon>
        <taxon>Sordariomycetes</taxon>
        <taxon>Sordariomycetidae</taxon>
        <taxon>Sordariales</taxon>
        <taxon>Lasiosphaeriaceae</taxon>
        <taxon>Lasiosphaeria</taxon>
    </lineage>
</organism>
<evidence type="ECO:0000256" key="2">
    <source>
        <dbReference type="SAM" id="SignalP"/>
    </source>
</evidence>
<evidence type="ECO:0000313" key="3">
    <source>
        <dbReference type="EMBL" id="KAK0712413.1"/>
    </source>
</evidence>
<evidence type="ECO:0000313" key="4">
    <source>
        <dbReference type="Proteomes" id="UP001172101"/>
    </source>
</evidence>
<dbReference type="Proteomes" id="UP001172101">
    <property type="component" value="Unassembled WGS sequence"/>
</dbReference>
<feature type="chain" id="PRO_5041441255" description="Secreted protein" evidence="2">
    <location>
        <begin position="28"/>
        <end position="161"/>
    </location>
</feature>
<keyword evidence="2" id="KW-0732">Signal</keyword>
<accession>A0AA40DUL6</accession>
<feature type="signal peptide" evidence="2">
    <location>
        <begin position="1"/>
        <end position="27"/>
    </location>
</feature>
<proteinExistence type="predicted"/>
<dbReference type="GeneID" id="85325446"/>
<gene>
    <name evidence="3" type="ORF">B0T26DRAFT_714249</name>
</gene>
<evidence type="ECO:0000256" key="1">
    <source>
        <dbReference type="SAM" id="MobiDB-lite"/>
    </source>
</evidence>
<name>A0AA40DUL6_9PEZI</name>
<dbReference type="AlphaFoldDB" id="A0AA40DUL6"/>